<dbReference type="PROSITE" id="PS00398">
    <property type="entry name" value="RECOMBINASES_2"/>
    <property type="match status" value="1"/>
</dbReference>
<dbReference type="Pfam" id="PF00239">
    <property type="entry name" value="Resolvase"/>
    <property type="match status" value="1"/>
</dbReference>
<keyword evidence="3" id="KW-0233">DNA recombination</keyword>
<gene>
    <name evidence="6" type="ORF">VB738_07745</name>
</gene>
<evidence type="ECO:0000256" key="1">
    <source>
        <dbReference type="ARBA" id="ARBA00022908"/>
    </source>
</evidence>
<evidence type="ECO:0000259" key="5">
    <source>
        <dbReference type="PROSITE" id="PS51736"/>
    </source>
</evidence>
<dbReference type="RefSeq" id="WP_323305204.1">
    <property type="nucleotide sequence ID" value="NZ_JAYGHX010000004.1"/>
</dbReference>
<name>A0ABU5RTS6_9CYAN</name>
<dbReference type="Proteomes" id="UP001304461">
    <property type="component" value="Unassembled WGS sequence"/>
</dbReference>
<feature type="region of interest" description="Disordered" evidence="4">
    <location>
        <begin position="1"/>
        <end position="53"/>
    </location>
</feature>
<keyword evidence="2" id="KW-0238">DNA-binding</keyword>
<dbReference type="InterPro" id="IPR006118">
    <property type="entry name" value="Recombinase_CS"/>
</dbReference>
<dbReference type="InterPro" id="IPR050639">
    <property type="entry name" value="SSR_resolvase"/>
</dbReference>
<dbReference type="EMBL" id="JAYGHX010000004">
    <property type="protein sequence ID" value="MEA5391153.1"/>
    <property type="molecule type" value="Genomic_DNA"/>
</dbReference>
<dbReference type="PANTHER" id="PTHR30461">
    <property type="entry name" value="DNA-INVERTASE FROM LAMBDOID PROPHAGE"/>
    <property type="match status" value="1"/>
</dbReference>
<dbReference type="SMART" id="SM00857">
    <property type="entry name" value="Resolvase"/>
    <property type="match status" value="1"/>
</dbReference>
<evidence type="ECO:0000313" key="7">
    <source>
        <dbReference type="Proteomes" id="UP001304461"/>
    </source>
</evidence>
<evidence type="ECO:0000313" key="6">
    <source>
        <dbReference type="EMBL" id="MEA5391153.1"/>
    </source>
</evidence>
<reference evidence="6 7" key="1">
    <citation type="submission" date="2023-12" db="EMBL/GenBank/DDBJ databases">
        <title>Baltic Sea Cyanobacteria.</title>
        <authorList>
            <person name="Delbaje E."/>
            <person name="Fewer D.P."/>
            <person name="Shishido T.K."/>
        </authorList>
    </citation>
    <scope>NUCLEOTIDE SEQUENCE [LARGE SCALE GENOMIC DNA]</scope>
    <source>
        <strain evidence="6 7">UHCC 0139</strain>
    </source>
</reference>
<dbReference type="InterPro" id="IPR006119">
    <property type="entry name" value="Resolv_N"/>
</dbReference>
<dbReference type="CDD" id="cd03768">
    <property type="entry name" value="SR_ResInv"/>
    <property type="match status" value="1"/>
</dbReference>
<keyword evidence="7" id="KW-1185">Reference proteome</keyword>
<dbReference type="PROSITE" id="PS51736">
    <property type="entry name" value="RECOMBINASES_3"/>
    <property type="match status" value="1"/>
</dbReference>
<protein>
    <submittedName>
        <fullName evidence="6">Recombinase family protein</fullName>
    </submittedName>
</protein>
<keyword evidence="1" id="KW-0229">DNA integration</keyword>
<dbReference type="Gene3D" id="3.40.50.1390">
    <property type="entry name" value="Resolvase, N-terminal catalytic domain"/>
    <property type="match status" value="1"/>
</dbReference>
<proteinExistence type="predicted"/>
<organism evidence="6 7">
    <name type="scientific">Cyanobium gracile UHCC 0139</name>
    <dbReference type="NCBI Taxonomy" id="3110308"/>
    <lineage>
        <taxon>Bacteria</taxon>
        <taxon>Bacillati</taxon>
        <taxon>Cyanobacteriota</taxon>
        <taxon>Cyanophyceae</taxon>
        <taxon>Synechococcales</taxon>
        <taxon>Prochlorococcaceae</taxon>
        <taxon>Cyanobium</taxon>
    </lineage>
</organism>
<feature type="domain" description="Resolvase/invertase-type recombinase catalytic" evidence="5">
    <location>
        <begin position="54"/>
        <end position="187"/>
    </location>
</feature>
<dbReference type="PANTHER" id="PTHR30461:SF2">
    <property type="entry name" value="SERINE RECOMBINASE PINE-RELATED"/>
    <property type="match status" value="1"/>
</dbReference>
<sequence>MTTTTRPAVVPQTADFGTPDRGRDRPRRGNRSAVPQPCSVSVGEPAPFAERPGARIGYGRVSTADQDAQAQVLRLEAAGCTRTFAETISSRIKDRPQLAACLDYLRPGDALVAVRLDRLARSTRELLELAQGLEQRGIDLVVLDQQIDTRTPAGRLLFTMLAAIGEFERDLIRERTMDGLARARAEGKTGGRRASITGAKAQLVRRLAAEGQSIRSIAASIEASPSAVHRLLKDSEG</sequence>
<comment type="caution">
    <text evidence="6">The sequence shown here is derived from an EMBL/GenBank/DDBJ whole genome shotgun (WGS) entry which is preliminary data.</text>
</comment>
<evidence type="ECO:0000256" key="3">
    <source>
        <dbReference type="ARBA" id="ARBA00023172"/>
    </source>
</evidence>
<dbReference type="SUPFAM" id="SSF53041">
    <property type="entry name" value="Resolvase-like"/>
    <property type="match status" value="1"/>
</dbReference>
<evidence type="ECO:0000256" key="2">
    <source>
        <dbReference type="ARBA" id="ARBA00023125"/>
    </source>
</evidence>
<accession>A0ABU5RTS6</accession>
<dbReference type="InterPro" id="IPR036162">
    <property type="entry name" value="Resolvase-like_N_sf"/>
</dbReference>
<evidence type="ECO:0000256" key="4">
    <source>
        <dbReference type="SAM" id="MobiDB-lite"/>
    </source>
</evidence>